<protein>
    <recommendedName>
        <fullName evidence="2">Chromo domain-containing protein</fullName>
    </recommendedName>
</protein>
<evidence type="ECO:0000313" key="3">
    <source>
        <dbReference type="EMBL" id="KAL1279626.1"/>
    </source>
</evidence>
<dbReference type="PROSITE" id="PS50013">
    <property type="entry name" value="CHROMO_2"/>
    <property type="match status" value="1"/>
</dbReference>
<dbReference type="CDD" id="cd00024">
    <property type="entry name" value="CD_CSD"/>
    <property type="match status" value="1"/>
</dbReference>
<organism evidence="3 4">
    <name type="scientific">Cirrhinus molitorella</name>
    <name type="common">mud carp</name>
    <dbReference type="NCBI Taxonomy" id="172907"/>
    <lineage>
        <taxon>Eukaryota</taxon>
        <taxon>Metazoa</taxon>
        <taxon>Chordata</taxon>
        <taxon>Craniata</taxon>
        <taxon>Vertebrata</taxon>
        <taxon>Euteleostomi</taxon>
        <taxon>Actinopterygii</taxon>
        <taxon>Neopterygii</taxon>
        <taxon>Teleostei</taxon>
        <taxon>Ostariophysi</taxon>
        <taxon>Cypriniformes</taxon>
        <taxon>Cyprinidae</taxon>
        <taxon>Labeoninae</taxon>
        <taxon>Labeonini</taxon>
        <taxon>Cirrhinus</taxon>
    </lineage>
</organism>
<dbReference type="EMBL" id="JAYMGO010000003">
    <property type="protein sequence ID" value="KAL1279626.1"/>
    <property type="molecule type" value="Genomic_DNA"/>
</dbReference>
<keyword evidence="4" id="KW-1185">Reference proteome</keyword>
<dbReference type="InterPro" id="IPR000953">
    <property type="entry name" value="Chromo/chromo_shadow_dom"/>
</dbReference>
<gene>
    <name evidence="3" type="ORF">QQF64_026299</name>
</gene>
<comment type="subcellular location">
    <subcellularLocation>
        <location evidence="1">Nucleus</location>
    </subcellularLocation>
</comment>
<name>A0ABR3NRI4_9TELE</name>
<comment type="caution">
    <text evidence="3">The sequence shown here is derived from an EMBL/GenBank/DDBJ whole genome shotgun (WGS) entry which is preliminary data.</text>
</comment>
<dbReference type="InterPro" id="IPR016197">
    <property type="entry name" value="Chromo-like_dom_sf"/>
</dbReference>
<evidence type="ECO:0000313" key="4">
    <source>
        <dbReference type="Proteomes" id="UP001558613"/>
    </source>
</evidence>
<dbReference type="Gene3D" id="2.40.50.40">
    <property type="match status" value="1"/>
</dbReference>
<proteinExistence type="predicted"/>
<evidence type="ECO:0000259" key="2">
    <source>
        <dbReference type="PROSITE" id="PS50013"/>
    </source>
</evidence>
<accession>A0ABR3NRI4</accession>
<evidence type="ECO:0000256" key="1">
    <source>
        <dbReference type="ARBA" id="ARBA00004123"/>
    </source>
</evidence>
<reference evidence="3 4" key="1">
    <citation type="submission" date="2023-09" db="EMBL/GenBank/DDBJ databases">
        <authorList>
            <person name="Wang M."/>
        </authorList>
    </citation>
    <scope>NUCLEOTIDE SEQUENCE [LARGE SCALE GENOMIC DNA]</scope>
    <source>
        <strain evidence="3">GT-2023</strain>
        <tissue evidence="3">Liver</tissue>
    </source>
</reference>
<dbReference type="Proteomes" id="UP001558613">
    <property type="component" value="Unassembled WGS sequence"/>
</dbReference>
<dbReference type="SUPFAM" id="SSF54160">
    <property type="entry name" value="Chromo domain-like"/>
    <property type="match status" value="1"/>
</dbReference>
<sequence length="417" mass="46897">MTAFFSQRCYATGAVIGKHLGGVIRKSCEGGASHALRRRGFEVHALRSACTPDWDTAKSFLRGILYRYGPLTISDQLFRLQQGSSSIQDYTLHFRTLAAASGWDGVALLGAYRHGLNSNIKAAMAFYDDSIGLEAFLQQTTRITQRLAACQPQNPAPQPTSVAARLQYQNLCKWILIASHKRNELDAYLLDFVYTVETWSYHPQLPRSSPTPRGSSGNFISSDCLKQLQLRSQRHSTTYSVSTIRENHWGVGKSVIDLHPSLFKLVFFIRRTSNFWYWRARRSTSSWDAPGYSYITRNSAGIPVTSAIGANTASNIVYPTCLFPVVSRSPRLHQVESPEPTVSVEIPAEYMAFQDVFNPTRAEAGPPPPEVLDQPEIYTVHEILDSRRRGGRLEYLVDWEGENNHSCDRAQRQQRSS</sequence>
<feature type="domain" description="Chromo" evidence="2">
    <location>
        <begin position="378"/>
        <end position="417"/>
    </location>
</feature>